<keyword evidence="4 6" id="KW-0067">ATP-binding</keyword>
<dbReference type="InterPro" id="IPR035684">
    <property type="entry name" value="ArgRS_core"/>
</dbReference>
<dbReference type="PANTHER" id="PTHR11956">
    <property type="entry name" value="ARGINYL-TRNA SYNTHETASE"/>
    <property type="match status" value="1"/>
</dbReference>
<dbReference type="InterPro" id="IPR036695">
    <property type="entry name" value="Arg-tRNA-synth_N_sf"/>
</dbReference>
<keyword evidence="5 6" id="KW-0030">Aminoacyl-tRNA synthetase</keyword>
<dbReference type="InterPro" id="IPR014729">
    <property type="entry name" value="Rossmann-like_a/b/a_fold"/>
</dbReference>
<evidence type="ECO:0000313" key="9">
    <source>
        <dbReference type="Proteomes" id="UP000325787"/>
    </source>
</evidence>
<keyword evidence="3 6" id="KW-0547">Nucleotide-binding</keyword>
<gene>
    <name evidence="8" type="primary">argS</name>
    <name evidence="8" type="ORF">EKG83_31825</name>
</gene>
<keyword evidence="6" id="KW-0648">Protein biosynthesis</keyword>
<proteinExistence type="inferred from homology"/>
<comment type="similarity">
    <text evidence="6">Belongs to the class-I aminoacyl-tRNA synthetase family.</text>
</comment>
<evidence type="ECO:0000256" key="4">
    <source>
        <dbReference type="ARBA" id="ARBA00022840"/>
    </source>
</evidence>
<dbReference type="InterPro" id="IPR005148">
    <property type="entry name" value="Arg-tRNA-synth_N"/>
</dbReference>
<dbReference type="InterPro" id="IPR001412">
    <property type="entry name" value="aa-tRNA-synth_I_CS"/>
</dbReference>
<dbReference type="Pfam" id="PF03485">
    <property type="entry name" value="Arg_tRNA_synt_N"/>
    <property type="match status" value="1"/>
</dbReference>
<dbReference type="InterPro" id="IPR001278">
    <property type="entry name" value="Arg-tRNA-ligase"/>
</dbReference>
<evidence type="ECO:0000256" key="6">
    <source>
        <dbReference type="RuleBase" id="RU363038"/>
    </source>
</evidence>
<dbReference type="GO" id="GO:0005524">
    <property type="term" value="F:ATP binding"/>
    <property type="evidence" value="ECO:0007669"/>
    <property type="project" value="UniProtKB-KW"/>
</dbReference>
<evidence type="ECO:0000256" key="2">
    <source>
        <dbReference type="ARBA" id="ARBA00022598"/>
    </source>
</evidence>
<keyword evidence="2 6" id="KW-0436">Ligase</keyword>
<feature type="domain" description="Arginyl tRNA synthetase N-terminal" evidence="7">
    <location>
        <begin position="12"/>
        <end position="73"/>
    </location>
</feature>
<dbReference type="RefSeq" id="WP_033429230.1">
    <property type="nucleotide sequence ID" value="NZ_JNYO01000007.1"/>
</dbReference>
<dbReference type="SUPFAM" id="SSF55190">
    <property type="entry name" value="Arginyl-tRNA synthetase (ArgRS), N-terminal 'additional' domain"/>
    <property type="match status" value="1"/>
</dbReference>
<sequence length="200" mass="21677">MPGGDVGLELGLRVARALKAALDVGITQVEALIRPSAPGRGADYRCNVAMGSAKRLGRAPREVAGPGFVNFTLRRAWLEERTAALLDDPRLGVPTTDAPRRFAVNYGGPNVAKEMHVGHLRSSIIGDAVVRLLEFQGHEVLRHNHLGDWGTPFGMPCQARERGTRPTSRVEVGSHERNLAAVTRARTPGTRPTHVTRHGH</sequence>
<dbReference type="PRINTS" id="PR01038">
    <property type="entry name" value="TRNASYNTHARG"/>
</dbReference>
<protein>
    <recommendedName>
        <fullName evidence="1">Arginine--tRNA ligase</fullName>
    </recommendedName>
</protein>
<dbReference type="OrthoDB" id="9803211at2"/>
<dbReference type="AlphaFoldDB" id="A0A5Q0H681"/>
<keyword evidence="9" id="KW-1185">Reference proteome</keyword>
<dbReference type="GO" id="GO:0004814">
    <property type="term" value="F:arginine-tRNA ligase activity"/>
    <property type="evidence" value="ECO:0007669"/>
    <property type="project" value="InterPro"/>
</dbReference>
<accession>A0A5Q0H681</accession>
<dbReference type="PROSITE" id="PS00178">
    <property type="entry name" value="AA_TRNA_LIGASE_I"/>
    <property type="match status" value="1"/>
</dbReference>
<dbReference type="GO" id="GO:0005737">
    <property type="term" value="C:cytoplasm"/>
    <property type="evidence" value="ECO:0007669"/>
    <property type="project" value="InterPro"/>
</dbReference>
<organism evidence="8 9">
    <name type="scientific">Saccharothrix syringae</name>
    <name type="common">Nocardiopsis syringae</name>
    <dbReference type="NCBI Taxonomy" id="103733"/>
    <lineage>
        <taxon>Bacteria</taxon>
        <taxon>Bacillati</taxon>
        <taxon>Actinomycetota</taxon>
        <taxon>Actinomycetes</taxon>
        <taxon>Pseudonocardiales</taxon>
        <taxon>Pseudonocardiaceae</taxon>
        <taxon>Saccharothrix</taxon>
    </lineage>
</organism>
<dbReference type="GO" id="GO:0006420">
    <property type="term" value="P:arginyl-tRNA aminoacylation"/>
    <property type="evidence" value="ECO:0007669"/>
    <property type="project" value="InterPro"/>
</dbReference>
<dbReference type="SMART" id="SM01016">
    <property type="entry name" value="Arg_tRNA_synt_N"/>
    <property type="match status" value="1"/>
</dbReference>
<evidence type="ECO:0000256" key="1">
    <source>
        <dbReference type="ARBA" id="ARBA00020262"/>
    </source>
</evidence>
<evidence type="ECO:0000313" key="8">
    <source>
        <dbReference type="EMBL" id="QFZ21370.1"/>
    </source>
</evidence>
<evidence type="ECO:0000259" key="7">
    <source>
        <dbReference type="SMART" id="SM01016"/>
    </source>
</evidence>
<name>A0A5Q0H681_SACSY</name>
<dbReference type="EMBL" id="CP034550">
    <property type="protein sequence ID" value="QFZ21370.1"/>
    <property type="molecule type" value="Genomic_DNA"/>
</dbReference>
<evidence type="ECO:0000256" key="5">
    <source>
        <dbReference type="ARBA" id="ARBA00023146"/>
    </source>
</evidence>
<dbReference type="SUPFAM" id="SSF52374">
    <property type="entry name" value="Nucleotidylyl transferase"/>
    <property type="match status" value="1"/>
</dbReference>
<dbReference type="Proteomes" id="UP000325787">
    <property type="component" value="Chromosome"/>
</dbReference>
<dbReference type="PANTHER" id="PTHR11956:SF5">
    <property type="entry name" value="ARGININE--TRNA LIGASE, CYTOPLASMIC"/>
    <property type="match status" value="1"/>
</dbReference>
<dbReference type="Pfam" id="PF00750">
    <property type="entry name" value="tRNA-synt_1d"/>
    <property type="match status" value="1"/>
</dbReference>
<reference evidence="9" key="1">
    <citation type="journal article" date="2021" name="Curr. Microbiol.">
        <title>Complete genome of nocamycin-producing strain Saccharothrix syringae NRRL B-16468 reveals the biosynthetic potential for secondary metabolites.</title>
        <authorList>
            <person name="Mo X."/>
            <person name="Yang S."/>
        </authorList>
    </citation>
    <scope>NUCLEOTIDE SEQUENCE [LARGE SCALE GENOMIC DNA]</scope>
    <source>
        <strain evidence="9">ATCC 51364 / DSM 43886 / JCM 6844 / KCTC 9398 / NBRC 14523 / NRRL B-16468 / INA 2240</strain>
    </source>
</reference>
<evidence type="ECO:0000256" key="3">
    <source>
        <dbReference type="ARBA" id="ARBA00022741"/>
    </source>
</evidence>
<dbReference type="KEGG" id="ssyi:EKG83_31825"/>
<dbReference type="Gene3D" id="3.40.50.620">
    <property type="entry name" value="HUPs"/>
    <property type="match status" value="1"/>
</dbReference>